<dbReference type="GO" id="GO:0006629">
    <property type="term" value="P:lipid metabolic process"/>
    <property type="evidence" value="ECO:0007669"/>
    <property type="project" value="UniProtKB-KW"/>
</dbReference>
<evidence type="ECO:0000256" key="2">
    <source>
        <dbReference type="ARBA" id="ARBA00022801"/>
    </source>
</evidence>
<evidence type="ECO:0000256" key="3">
    <source>
        <dbReference type="ARBA" id="ARBA00023098"/>
    </source>
</evidence>
<dbReference type="InterPro" id="IPR001087">
    <property type="entry name" value="GDSL"/>
</dbReference>
<evidence type="ECO:0000256" key="1">
    <source>
        <dbReference type="ARBA" id="ARBA00008668"/>
    </source>
</evidence>
<proteinExistence type="inferred from homology"/>
<organism evidence="4 5">
    <name type="scientific">Musa balbisiana</name>
    <name type="common">Banana</name>
    <dbReference type="NCBI Taxonomy" id="52838"/>
    <lineage>
        <taxon>Eukaryota</taxon>
        <taxon>Viridiplantae</taxon>
        <taxon>Streptophyta</taxon>
        <taxon>Embryophyta</taxon>
        <taxon>Tracheophyta</taxon>
        <taxon>Spermatophyta</taxon>
        <taxon>Magnoliopsida</taxon>
        <taxon>Liliopsida</taxon>
        <taxon>Zingiberales</taxon>
        <taxon>Musaceae</taxon>
        <taxon>Musa</taxon>
    </lineage>
</organism>
<dbReference type="GO" id="GO:0016788">
    <property type="term" value="F:hydrolase activity, acting on ester bonds"/>
    <property type="evidence" value="ECO:0007669"/>
    <property type="project" value="InterPro"/>
</dbReference>
<comment type="similarity">
    <text evidence="1">Belongs to the 'GDSL' lipolytic enzyme family.</text>
</comment>
<dbReference type="Proteomes" id="UP000317650">
    <property type="component" value="Chromosome 8"/>
</dbReference>
<accession>A0A4S8K893</accession>
<dbReference type="STRING" id="52838.A0A4S8K893"/>
<evidence type="ECO:0000313" key="4">
    <source>
        <dbReference type="EMBL" id="THU71158.1"/>
    </source>
</evidence>
<dbReference type="AlphaFoldDB" id="A0A4S8K893"/>
<dbReference type="InterPro" id="IPR036514">
    <property type="entry name" value="SGNH_hydro_sf"/>
</dbReference>
<dbReference type="Gene3D" id="3.40.50.1110">
    <property type="entry name" value="SGNH hydrolase"/>
    <property type="match status" value="2"/>
</dbReference>
<dbReference type="PANTHER" id="PTHR46020">
    <property type="entry name" value="OSJNBB0059K02.9 PROTEIN"/>
    <property type="match status" value="1"/>
</dbReference>
<keyword evidence="2" id="KW-0378">Hydrolase</keyword>
<evidence type="ECO:0008006" key="6">
    <source>
        <dbReference type="Google" id="ProtNLM"/>
    </source>
</evidence>
<dbReference type="SUPFAM" id="SSF52266">
    <property type="entry name" value="SGNH hydrolase"/>
    <property type="match status" value="1"/>
</dbReference>
<evidence type="ECO:0000313" key="5">
    <source>
        <dbReference type="Proteomes" id="UP000317650"/>
    </source>
</evidence>
<dbReference type="EMBL" id="PYDT01000002">
    <property type="protein sequence ID" value="THU71158.1"/>
    <property type="molecule type" value="Genomic_DNA"/>
</dbReference>
<protein>
    <recommendedName>
        <fullName evidence="6">GDSL esterase/lipase</fullName>
    </recommendedName>
</protein>
<comment type="caution">
    <text evidence="4">The sequence shown here is derived from an EMBL/GenBank/DDBJ whole genome shotgun (WGS) entry which is preliminary data.</text>
</comment>
<dbReference type="PANTHER" id="PTHR46020:SF4">
    <property type="entry name" value="OS04G0650200 PROTEIN"/>
    <property type="match status" value="1"/>
</dbReference>
<name>A0A4S8K893_MUSBA</name>
<sequence>MNLSSSLPLSLSLSSTMAKANRFLALVYAFSLVFLVMGTRIAGSGHGKQRPEHHYVNKLFVFGDSYVDTGNLGRLLGRLARSWFDPYGMTFPRKPTGRFSDGRVLTDYVASFLRIRSPIPYRIRKFGQKLLPYGMNFAVAGSGIFDTGNFQSNLTAQIDKFQAQIDDGVFSKHDLKSSAALMLSPGTITIPFRARSGLLARECTINMNEDAVRGLMELFPLLAAPPWIHGPVVRAAKVDLKRLSHIGVRRSSSPTCTDRAQIDDGVFSKHDLKSSAALIAVSGNDYQYLSERDPDYLHHLHGFMDRLFAQLKVDLKRLSHIGVPKVIVTNLHPIGCIPYYTRPTKYTACYSNVSSAVAEHNRRVDELMQELGGGTDTTFLSLDVNTAFLNVLHRGLQLRNLARIQWWLSSADLFFFHVAAKGAKEIKHPLAPCCVSRSNTTECGEIDAKGNRLYEVCRHPEEHFYWDSAHPTQAGWAAAFEFLRPSLREFLQL</sequence>
<keyword evidence="3" id="KW-0443">Lipid metabolism</keyword>
<reference evidence="4 5" key="1">
    <citation type="journal article" date="2019" name="Nat. Plants">
        <title>Genome sequencing of Musa balbisiana reveals subgenome evolution and function divergence in polyploid bananas.</title>
        <authorList>
            <person name="Yao X."/>
        </authorList>
    </citation>
    <scope>NUCLEOTIDE SEQUENCE [LARGE SCALE GENOMIC DNA]</scope>
    <source>
        <strain evidence="5">cv. DH-PKW</strain>
        <tissue evidence="4">Leaves</tissue>
    </source>
</reference>
<gene>
    <name evidence="4" type="ORF">C4D60_Mb08t32580</name>
</gene>
<keyword evidence="5" id="KW-1185">Reference proteome</keyword>
<dbReference type="Pfam" id="PF00657">
    <property type="entry name" value="Lipase_GDSL"/>
    <property type="match status" value="2"/>
</dbReference>